<dbReference type="GO" id="GO:0005743">
    <property type="term" value="C:mitochondrial inner membrane"/>
    <property type="evidence" value="ECO:0007669"/>
    <property type="project" value="TreeGrafter"/>
</dbReference>
<dbReference type="PANTHER" id="PTHR43394:SF20">
    <property type="entry name" value="ATP BINDING CASSETTE SUBFAMILY B MEMBER 5"/>
    <property type="match status" value="1"/>
</dbReference>
<feature type="compositionally biased region" description="Basic and acidic residues" evidence="20">
    <location>
        <begin position="928"/>
        <end position="939"/>
    </location>
</feature>
<evidence type="ECO:0000256" key="3">
    <source>
        <dbReference type="ARBA" id="ARBA00012191"/>
    </source>
</evidence>
<feature type="transmembrane region" description="Helical" evidence="21">
    <location>
        <begin position="1030"/>
        <end position="1056"/>
    </location>
</feature>
<dbReference type="CDD" id="cd03249">
    <property type="entry name" value="ABC_MTABC3_MDL1_MDL2"/>
    <property type="match status" value="3"/>
</dbReference>
<dbReference type="InterPro" id="IPR003439">
    <property type="entry name" value="ABC_transporter-like_ATP-bd"/>
</dbReference>
<dbReference type="InterPro" id="IPR036640">
    <property type="entry name" value="ABC1_TM_sf"/>
</dbReference>
<feature type="region of interest" description="Disordered" evidence="20">
    <location>
        <begin position="888"/>
        <end position="967"/>
    </location>
</feature>
<evidence type="ECO:0000256" key="18">
    <source>
        <dbReference type="ARBA" id="ARBA00079340"/>
    </source>
</evidence>
<dbReference type="InterPro" id="IPR039421">
    <property type="entry name" value="Type_1_exporter"/>
</dbReference>
<dbReference type="PROSITE" id="PS50893">
    <property type="entry name" value="ABC_TRANSPORTER_2"/>
    <property type="match status" value="3"/>
</dbReference>
<feature type="domain" description="ABC transporter" evidence="22">
    <location>
        <begin position="412"/>
        <end position="650"/>
    </location>
</feature>
<dbReference type="SUPFAM" id="SSF90123">
    <property type="entry name" value="ABC transporter transmembrane region"/>
    <property type="match status" value="2"/>
</dbReference>
<feature type="transmembrane region" description="Helical" evidence="21">
    <location>
        <begin position="208"/>
        <end position="226"/>
    </location>
</feature>
<protein>
    <recommendedName>
        <fullName evidence="17">ATP-binding cassette sub-family B member 5</fullName>
        <ecNumber evidence="3">7.6.2.2</ecNumber>
    </recommendedName>
    <alternativeName>
        <fullName evidence="19">ABCB5 P-gp</fullName>
    </alternativeName>
    <alternativeName>
        <fullName evidence="18">p-glycoprotein ABCB5</fullName>
    </alternativeName>
</protein>
<evidence type="ECO:0000256" key="6">
    <source>
        <dbReference type="ARBA" id="ARBA00022692"/>
    </source>
</evidence>
<dbReference type="InterPro" id="IPR003593">
    <property type="entry name" value="AAA+_ATPase"/>
</dbReference>
<keyword evidence="25" id="KW-1185">Reference proteome</keyword>
<dbReference type="EMBL" id="OW240922">
    <property type="protein sequence ID" value="CAH2322071.1"/>
    <property type="molecule type" value="Genomic_DNA"/>
</dbReference>
<feature type="transmembrane region" description="Helical" evidence="21">
    <location>
        <begin position="232"/>
        <end position="250"/>
    </location>
</feature>
<evidence type="ECO:0000259" key="23">
    <source>
        <dbReference type="PROSITE" id="PS50929"/>
    </source>
</evidence>
<feature type="transmembrane region" description="Helical" evidence="21">
    <location>
        <begin position="134"/>
        <end position="158"/>
    </location>
</feature>
<feature type="domain" description="ABC transporter" evidence="22">
    <location>
        <begin position="647"/>
        <end position="883"/>
    </location>
</feature>
<comment type="function">
    <text evidence="16">Energy-dependent efflux transporter responsible for decreased drug accumulation in multidrug-resistant cells. Specifically present in limbal stem cells, where it plays a key role in corneal development and repair.</text>
</comment>
<keyword evidence="14" id="KW-0325">Glycoprotein</keyword>
<dbReference type="FunFam" id="3.40.50.300:FF:000479">
    <property type="entry name" value="Multidrug resistance protein 1A"/>
    <property type="match status" value="2"/>
</dbReference>
<keyword evidence="10" id="KW-0067">ATP-binding</keyword>
<keyword evidence="5" id="KW-1003">Cell membrane</keyword>
<keyword evidence="7" id="KW-0677">Repeat</keyword>
<dbReference type="InterPro" id="IPR011527">
    <property type="entry name" value="ABC1_TM_dom"/>
</dbReference>
<evidence type="ECO:0000313" key="24">
    <source>
        <dbReference type="EMBL" id="CAH2322071.1"/>
    </source>
</evidence>
<dbReference type="FunFam" id="1.20.1560.10:FF:000018">
    <property type="entry name" value="ATP-binding cassette subfamily B member 11"/>
    <property type="match status" value="1"/>
</dbReference>
<dbReference type="GO" id="GO:0005886">
    <property type="term" value="C:plasma membrane"/>
    <property type="evidence" value="ECO:0007669"/>
    <property type="project" value="UniProtKB-SubCell"/>
</dbReference>
<evidence type="ECO:0000256" key="5">
    <source>
        <dbReference type="ARBA" id="ARBA00022475"/>
    </source>
</evidence>
<feature type="domain" description="ABC transporter" evidence="22">
    <location>
        <begin position="1312"/>
        <end position="1550"/>
    </location>
</feature>
<dbReference type="EC" id="7.6.2.2" evidence="3"/>
<comment type="catalytic activity">
    <reaction evidence="15">
        <text>daunorubicin(in) + ATP + H2O = daunorubicin(out) + ADP + phosphate + H(+)</text>
        <dbReference type="Rhea" id="RHEA:33147"/>
        <dbReference type="ChEBI" id="CHEBI:15377"/>
        <dbReference type="ChEBI" id="CHEBI:15378"/>
        <dbReference type="ChEBI" id="CHEBI:30616"/>
        <dbReference type="ChEBI" id="CHEBI:43474"/>
        <dbReference type="ChEBI" id="CHEBI:64677"/>
        <dbReference type="ChEBI" id="CHEBI:456216"/>
        <dbReference type="EC" id="7.6.2.2"/>
    </reaction>
    <physiologicalReaction direction="left-to-right" evidence="15">
        <dbReference type="Rhea" id="RHEA:33148"/>
    </physiologicalReaction>
</comment>
<feature type="transmembrane region" description="Helical" evidence="21">
    <location>
        <begin position="1110"/>
        <end position="1128"/>
    </location>
</feature>
<keyword evidence="4" id="KW-0813">Transport</keyword>
<dbReference type="SUPFAM" id="SSF52540">
    <property type="entry name" value="P-loop containing nucleoside triphosphate hydrolases"/>
    <property type="match status" value="3"/>
</dbReference>
<keyword evidence="9" id="KW-0221">Differentiation</keyword>
<dbReference type="GO" id="GO:0030154">
    <property type="term" value="P:cell differentiation"/>
    <property type="evidence" value="ECO:0007669"/>
    <property type="project" value="UniProtKB-KW"/>
</dbReference>
<dbReference type="SMART" id="SM00382">
    <property type="entry name" value="AAA"/>
    <property type="match status" value="3"/>
</dbReference>
<evidence type="ECO:0000256" key="9">
    <source>
        <dbReference type="ARBA" id="ARBA00022782"/>
    </source>
</evidence>
<feature type="transmembrane region" description="Helical" evidence="21">
    <location>
        <begin position="317"/>
        <end position="334"/>
    </location>
</feature>
<evidence type="ECO:0000256" key="21">
    <source>
        <dbReference type="SAM" id="Phobius"/>
    </source>
</evidence>
<keyword evidence="13 21" id="KW-0472">Membrane</keyword>
<keyword evidence="12 21" id="KW-1133">Transmembrane helix</keyword>
<name>A0AAD1TCQ9_PELCU</name>
<keyword evidence="6 21" id="KW-0812">Transmembrane</keyword>
<feature type="transmembrane region" description="Helical" evidence="21">
    <location>
        <begin position="346"/>
        <end position="366"/>
    </location>
</feature>
<organism evidence="24 25">
    <name type="scientific">Pelobates cultripes</name>
    <name type="common">Western spadefoot toad</name>
    <dbReference type="NCBI Taxonomy" id="61616"/>
    <lineage>
        <taxon>Eukaryota</taxon>
        <taxon>Metazoa</taxon>
        <taxon>Chordata</taxon>
        <taxon>Craniata</taxon>
        <taxon>Vertebrata</taxon>
        <taxon>Euteleostomi</taxon>
        <taxon>Amphibia</taxon>
        <taxon>Batrachia</taxon>
        <taxon>Anura</taxon>
        <taxon>Pelobatoidea</taxon>
        <taxon>Pelobatidae</taxon>
        <taxon>Pelobates</taxon>
    </lineage>
</organism>
<proteinExistence type="inferred from homology"/>
<evidence type="ECO:0000256" key="7">
    <source>
        <dbReference type="ARBA" id="ARBA00022737"/>
    </source>
</evidence>
<feature type="domain" description="ABC transmembrane type-1" evidence="23">
    <location>
        <begin position="68"/>
        <end position="377"/>
    </location>
</feature>
<evidence type="ECO:0000256" key="10">
    <source>
        <dbReference type="ARBA" id="ARBA00022840"/>
    </source>
</evidence>
<evidence type="ECO:0000256" key="12">
    <source>
        <dbReference type="ARBA" id="ARBA00022989"/>
    </source>
</evidence>
<evidence type="ECO:0000256" key="15">
    <source>
        <dbReference type="ARBA" id="ARBA00051060"/>
    </source>
</evidence>
<dbReference type="NCBIfam" id="NF010167">
    <property type="entry name" value="PRK13648.1"/>
    <property type="match status" value="3"/>
</dbReference>
<evidence type="ECO:0000256" key="17">
    <source>
        <dbReference type="ARBA" id="ARBA00074194"/>
    </source>
</evidence>
<dbReference type="Gene3D" id="1.20.1560.10">
    <property type="entry name" value="ABC transporter type 1, transmembrane domain"/>
    <property type="match status" value="2"/>
</dbReference>
<comment type="subcellular location">
    <subcellularLocation>
        <location evidence="1">Cell membrane</location>
        <topology evidence="1">Multi-pass membrane protein</topology>
    </subcellularLocation>
</comment>
<dbReference type="Pfam" id="PF00005">
    <property type="entry name" value="ABC_tran"/>
    <property type="match status" value="3"/>
</dbReference>
<comment type="similarity">
    <text evidence="2">Belongs to the ABC transporter superfamily. ABCB family. Multidrug resistance exporter (TC 3.A.1.201) subfamily.</text>
</comment>
<dbReference type="GO" id="GO:0005524">
    <property type="term" value="F:ATP binding"/>
    <property type="evidence" value="ECO:0007669"/>
    <property type="project" value="UniProtKB-KW"/>
</dbReference>
<dbReference type="FunFam" id="3.40.50.300:FF:000302">
    <property type="entry name" value="ATP-binding cassette subfamily B member 5"/>
    <property type="match status" value="1"/>
</dbReference>
<dbReference type="CDD" id="cd18577">
    <property type="entry name" value="ABC_6TM_Pgp_ABCB1_D1_like"/>
    <property type="match status" value="1"/>
</dbReference>
<evidence type="ECO:0000313" key="25">
    <source>
        <dbReference type="Proteomes" id="UP001295444"/>
    </source>
</evidence>
<evidence type="ECO:0000256" key="16">
    <source>
        <dbReference type="ARBA" id="ARBA00059665"/>
    </source>
</evidence>
<dbReference type="Pfam" id="PF00664">
    <property type="entry name" value="ABC_membrane"/>
    <property type="match status" value="2"/>
</dbReference>
<dbReference type="GO" id="GO:0016887">
    <property type="term" value="F:ATP hydrolysis activity"/>
    <property type="evidence" value="ECO:0007669"/>
    <property type="project" value="InterPro"/>
</dbReference>
<reference evidence="24" key="1">
    <citation type="submission" date="2022-03" db="EMBL/GenBank/DDBJ databases">
        <authorList>
            <person name="Alioto T."/>
            <person name="Alioto T."/>
            <person name="Gomez Garrido J."/>
        </authorList>
    </citation>
    <scope>NUCLEOTIDE SEQUENCE</scope>
</reference>
<feature type="transmembrane region" description="Helical" evidence="21">
    <location>
        <begin position="986"/>
        <end position="1010"/>
    </location>
</feature>
<dbReference type="PROSITE" id="PS50929">
    <property type="entry name" value="ABC_TM1F"/>
    <property type="match status" value="2"/>
</dbReference>
<keyword evidence="8" id="KW-0547">Nucleotide-binding</keyword>
<evidence type="ECO:0000256" key="2">
    <source>
        <dbReference type="ARBA" id="ARBA00007577"/>
    </source>
</evidence>
<evidence type="ECO:0000256" key="1">
    <source>
        <dbReference type="ARBA" id="ARBA00004651"/>
    </source>
</evidence>
<feature type="transmembrane region" description="Helical" evidence="21">
    <location>
        <begin position="1134"/>
        <end position="1151"/>
    </location>
</feature>
<accession>A0AAD1TCQ9</accession>
<keyword evidence="11" id="KW-1278">Translocase</keyword>
<dbReference type="PANTHER" id="PTHR43394">
    <property type="entry name" value="ATP-DEPENDENT PERMEASE MDL1, MITOCHONDRIAL"/>
    <property type="match status" value="1"/>
</dbReference>
<feature type="compositionally biased region" description="Basic residues" evidence="20">
    <location>
        <begin position="940"/>
        <end position="956"/>
    </location>
</feature>
<feature type="domain" description="ABC transmembrane type-1" evidence="23">
    <location>
        <begin position="990"/>
        <end position="1277"/>
    </location>
</feature>
<dbReference type="FunFam" id="1.20.1560.10:FF:000046">
    <property type="entry name" value="ATP-binding cassette subfamily B member 11"/>
    <property type="match status" value="1"/>
</dbReference>
<dbReference type="InterPro" id="IPR017871">
    <property type="entry name" value="ABC_transporter-like_CS"/>
</dbReference>
<feature type="transmembrane region" description="Helical" evidence="21">
    <location>
        <begin position="64"/>
        <end position="88"/>
    </location>
</feature>
<evidence type="ECO:0000256" key="14">
    <source>
        <dbReference type="ARBA" id="ARBA00023180"/>
    </source>
</evidence>
<evidence type="ECO:0000256" key="11">
    <source>
        <dbReference type="ARBA" id="ARBA00022967"/>
    </source>
</evidence>
<dbReference type="GO" id="GO:0008559">
    <property type="term" value="F:ABC-type xenobiotic transporter activity"/>
    <property type="evidence" value="ECO:0007669"/>
    <property type="project" value="UniProtKB-EC"/>
</dbReference>
<evidence type="ECO:0000256" key="19">
    <source>
        <dbReference type="ARBA" id="ARBA00080433"/>
    </source>
</evidence>
<dbReference type="Gene3D" id="3.40.50.300">
    <property type="entry name" value="P-loop containing nucleotide triphosphate hydrolases"/>
    <property type="match status" value="3"/>
</dbReference>
<dbReference type="InterPro" id="IPR027417">
    <property type="entry name" value="P-loop_NTPase"/>
</dbReference>
<feature type="compositionally biased region" description="Acidic residues" evidence="20">
    <location>
        <begin position="892"/>
        <end position="915"/>
    </location>
</feature>
<gene>
    <name evidence="24" type="ORF">PECUL_23A038661</name>
</gene>
<dbReference type="GO" id="GO:0090374">
    <property type="term" value="P:oligopeptide export from mitochondrion"/>
    <property type="evidence" value="ECO:0007669"/>
    <property type="project" value="TreeGrafter"/>
</dbReference>
<dbReference type="Proteomes" id="UP001295444">
    <property type="component" value="Chromosome 11"/>
</dbReference>
<evidence type="ECO:0000256" key="4">
    <source>
        <dbReference type="ARBA" id="ARBA00022448"/>
    </source>
</evidence>
<dbReference type="GO" id="GO:0015421">
    <property type="term" value="F:ABC-type oligopeptide transporter activity"/>
    <property type="evidence" value="ECO:0007669"/>
    <property type="project" value="TreeGrafter"/>
</dbReference>
<sequence length="1554" mass="171297">MEEFDDPKKLKYIEEVQQNGHNNSAFEHDDKNDTLQNEKVTKDKGNTAVVGYFELFCFADKWDILLMVLGLVCAMASGTGLPIMIIVFGEMTDAFVKSGIAVNVSQFNTTSATSTDCSQVGDIDIEAEMTRYSYYYIGIGAAVFVLSVGQIWTFLLSATRQSHRIRQKFFKAVLHQEMSWFDANQIGTLNNRLTEDINTIHEGLGDKICIFVQFLATFVAGIIIGFVKGWKLTLVILSVSPLLGISAMVWTKLLTSYTIKELAAYAKAGAVAEEILTAIRTVVAFNGQEKALSRYNSNLVDAKKVGIRKSITTNTSMGLTQFFIFGAYALAFWYGTKLTIDEKENYSIGTVLIVFFSVLIGTFSLGQAAPNVESISNARGAAYEVYKIINQYRPIDSSSEDGHKPDRLIGQIEFKNIHFTYPSRPESQILKGLNLKVEAGKTIALVGASGCGKSTTIQLLQRFYDPQVGEVTVDGHDIRTLNVKWLRENIGVVSQEPILFGTTIKENICYGRESVTDEEIIQATKEANAYDFISKLPDTFDTMVGERGAQLSGGQKQRIAIARALVRNPKILLLDEATSALDTQSESVVQSALDKARAGPVTKARCQDAAKHSTRYTRGSLRLLKAYRPIDSSSEDGHKPDRLIGQIEFKNIHFTYPSRPESQILKGLNLKVEAGKTIALVGASGCGKSTTIQLLQRFYDPQVGEVTVDGHDIRTLNVKWLRENIGVVSQEPILFGTTIKENICYGRESVTDEEIIQATKEANAYDFISKLPDTFDTMVGERGAQLSGGQKQRIAIARALVRNPKILLLDEATSALDTQSESVVQSALDKARAGRTTIVIAHRLSTIRTADVIAGFHNGVVVEQGSHEDLMNKQGVYYSLVMLQNHGRKAEEVDEEESEEDTDGQEFEYDDEDDNNYNLQEVTSPDSPGKEIVRRESLRRSSKRKSRTSSKRKSKSKPSNGKPKQVEEDLPNVSLGKILALNSPELPYIVFGIIAAAISGGIYPTFAVIFGKVIGAFSEQDLNKKSQQTILLSLMFLALGVISLIVHIVMGFTFGISGENLTMRLRHLSFKALLRQEIGFFDDHSNAVGVLLTRLATDASQVKGATGSRMGLITMTICTLLAAIIIAFVHGWQLTLLILACIPFLIGANFIRMKSMAGHASKDQKALEEAGRISTEAVENIRTVVSLTREPTFYEKYNSSLEGPYKDSINKAVIYGLTYAVSQSMNYFVNAAVFRFGAWLIAHCYMQFENVFIVFSTIIFAAMNVGQSSSLAPDFGKARVSSQRIMKLLDRKPLIDSYSEEGDSLSSFEGNIEFKDVKFVYPTRPKVMVLQGLNVKVSKGQTLALVGSSGCGKSTSVQLLERFYDPMDGQVIADGFDTKSLNLKWLRSQMGIVSQEPMLFDCSIAENIQYGILGKDATQEEIEEAARAANIHTFIENLPNGYNTRVGDKGAQLSGGQKQRIAIARALIRKPKVLLLDEATSALDTESEKIVQQALDDARQGRTCVVIAHRLSTVQNADIIAVIQNGRVIEQGTHSQLLAKQGAYYALVNSQVQH</sequence>
<evidence type="ECO:0000256" key="20">
    <source>
        <dbReference type="SAM" id="MobiDB-lite"/>
    </source>
</evidence>
<evidence type="ECO:0000256" key="13">
    <source>
        <dbReference type="ARBA" id="ARBA00023136"/>
    </source>
</evidence>
<dbReference type="PROSITE" id="PS00211">
    <property type="entry name" value="ABC_TRANSPORTER_1"/>
    <property type="match status" value="2"/>
</dbReference>
<evidence type="ECO:0000259" key="22">
    <source>
        <dbReference type="PROSITE" id="PS50893"/>
    </source>
</evidence>
<dbReference type="CDD" id="cd18578">
    <property type="entry name" value="ABC_6TM_Pgp_ABCB1_D2_like"/>
    <property type="match status" value="1"/>
</dbReference>
<evidence type="ECO:0000256" key="8">
    <source>
        <dbReference type="ARBA" id="ARBA00022741"/>
    </source>
</evidence>